<dbReference type="Proteomes" id="UP001054945">
    <property type="component" value="Unassembled WGS sequence"/>
</dbReference>
<evidence type="ECO:0000313" key="1">
    <source>
        <dbReference type="EMBL" id="GIY01347.1"/>
    </source>
</evidence>
<protein>
    <submittedName>
        <fullName evidence="1">Uncharacterized protein</fullName>
    </submittedName>
</protein>
<evidence type="ECO:0000313" key="2">
    <source>
        <dbReference type="Proteomes" id="UP001054945"/>
    </source>
</evidence>
<dbReference type="AlphaFoldDB" id="A0AAV4PYX8"/>
<dbReference type="EMBL" id="BPLR01005303">
    <property type="protein sequence ID" value="GIY01347.1"/>
    <property type="molecule type" value="Genomic_DNA"/>
</dbReference>
<name>A0AAV4PYX8_CAEEX</name>
<sequence>MQNGQPEDRFGKGVRLRIVWCNPLYFCARNMVINILPVSKKTVLHYLKVRFSELFHLTTGLKAFPDAVDLCIFGSKANDCTGGCQGRPI</sequence>
<reference evidence="1 2" key="1">
    <citation type="submission" date="2021-06" db="EMBL/GenBank/DDBJ databases">
        <title>Caerostris extrusa draft genome.</title>
        <authorList>
            <person name="Kono N."/>
            <person name="Arakawa K."/>
        </authorList>
    </citation>
    <scope>NUCLEOTIDE SEQUENCE [LARGE SCALE GENOMIC DNA]</scope>
</reference>
<keyword evidence="2" id="KW-1185">Reference proteome</keyword>
<comment type="caution">
    <text evidence="1">The sequence shown here is derived from an EMBL/GenBank/DDBJ whole genome shotgun (WGS) entry which is preliminary data.</text>
</comment>
<organism evidence="1 2">
    <name type="scientific">Caerostris extrusa</name>
    <name type="common">Bark spider</name>
    <name type="synonym">Caerostris bankana</name>
    <dbReference type="NCBI Taxonomy" id="172846"/>
    <lineage>
        <taxon>Eukaryota</taxon>
        <taxon>Metazoa</taxon>
        <taxon>Ecdysozoa</taxon>
        <taxon>Arthropoda</taxon>
        <taxon>Chelicerata</taxon>
        <taxon>Arachnida</taxon>
        <taxon>Araneae</taxon>
        <taxon>Araneomorphae</taxon>
        <taxon>Entelegynae</taxon>
        <taxon>Araneoidea</taxon>
        <taxon>Araneidae</taxon>
        <taxon>Caerostris</taxon>
    </lineage>
</organism>
<proteinExistence type="predicted"/>
<gene>
    <name evidence="1" type="ORF">CEXT_700711</name>
</gene>
<accession>A0AAV4PYX8</accession>